<dbReference type="RefSeq" id="WP_096593327.1">
    <property type="nucleotide sequence ID" value="NZ_MWUU01000014.1"/>
</dbReference>
<evidence type="ECO:0000256" key="1">
    <source>
        <dbReference type="ARBA" id="ARBA00008764"/>
    </source>
</evidence>
<evidence type="ECO:0000313" key="8">
    <source>
        <dbReference type="Proteomes" id="UP000218335"/>
    </source>
</evidence>
<feature type="signal peptide" evidence="6">
    <location>
        <begin position="1"/>
        <end position="25"/>
    </location>
</feature>
<reference evidence="7 8" key="1">
    <citation type="journal article" date="2017" name="PLoS ONE">
        <title>Development of a real-time PCR for detection of Staphylococcus pseudintermedius using a novel automated comparison of whole-genome sequences.</title>
        <authorList>
            <person name="Verstappen K.M."/>
            <person name="Huijbregts L."/>
            <person name="Spaninks M."/>
            <person name="Wagenaar J.A."/>
            <person name="Fluit A.C."/>
            <person name="Duim B."/>
        </authorList>
    </citation>
    <scope>NUCLEOTIDE SEQUENCE [LARGE SCALE GENOMIC DNA]</scope>
    <source>
        <strain evidence="7 8">215070706401-1</strain>
    </source>
</reference>
<dbReference type="AlphaFoldDB" id="A0A2A4GUL8"/>
<keyword evidence="5 6" id="KW-0720">Serine protease</keyword>
<dbReference type="SUPFAM" id="SSF50494">
    <property type="entry name" value="Trypsin-like serine proteases"/>
    <property type="match status" value="1"/>
</dbReference>
<evidence type="ECO:0000256" key="4">
    <source>
        <dbReference type="ARBA" id="ARBA00022801"/>
    </source>
</evidence>
<dbReference type="InterPro" id="IPR008256">
    <property type="entry name" value="Peptidase_S1B"/>
</dbReference>
<accession>A0A2A4GUL8</accession>
<gene>
    <name evidence="7" type="ORF">B5C08_10100</name>
</gene>
<name>A0A2A4GUL8_9STAP</name>
<comment type="similarity">
    <text evidence="1 6">Belongs to the peptidase S1B family.</text>
</comment>
<keyword evidence="3 6" id="KW-0732">Signal</keyword>
<dbReference type="Proteomes" id="UP000218335">
    <property type="component" value="Unassembled WGS sequence"/>
</dbReference>
<dbReference type="GO" id="GO:0006508">
    <property type="term" value="P:proteolysis"/>
    <property type="evidence" value="ECO:0007669"/>
    <property type="project" value="UniProtKB-KW"/>
</dbReference>
<keyword evidence="2 6" id="KW-0645">Protease</keyword>
<dbReference type="InterPro" id="IPR043504">
    <property type="entry name" value="Peptidase_S1_PA_chymotrypsin"/>
</dbReference>
<dbReference type="Gene3D" id="2.40.10.10">
    <property type="entry name" value="Trypsin-like serine proteases"/>
    <property type="match status" value="2"/>
</dbReference>
<dbReference type="EC" id="3.4.21.-" evidence="6"/>
<dbReference type="InterPro" id="IPR009003">
    <property type="entry name" value="Peptidase_S1_PA"/>
</dbReference>
<organism evidence="7 8">
    <name type="scientific">Staphylococcus delphini</name>
    <dbReference type="NCBI Taxonomy" id="53344"/>
    <lineage>
        <taxon>Bacteria</taxon>
        <taxon>Bacillati</taxon>
        <taxon>Bacillota</taxon>
        <taxon>Bacilli</taxon>
        <taxon>Bacillales</taxon>
        <taxon>Staphylococcaceae</taxon>
        <taxon>Staphylococcus</taxon>
        <taxon>Staphylococcus intermedius group</taxon>
    </lineage>
</organism>
<keyword evidence="4 6" id="KW-0378">Hydrolase</keyword>
<feature type="chain" id="PRO_5011827418" description="Serine protease" evidence="6">
    <location>
        <begin position="26"/>
        <end position="236"/>
    </location>
</feature>
<dbReference type="PRINTS" id="PR00839">
    <property type="entry name" value="V8PROTEASE"/>
</dbReference>
<sequence length="236" mass="26492">MKNLRLVFILSLACFILMPVDVADAKKGTQHVVPDTVADPHSRYTAKYESVHLNHCTAILISSTAALTAKHCGGNFYSSYNGTIYPGESGLSTPFGYMNIRVYIPHPNYDIAILKGTLADQSSAYKYYIKPFKTEVTGLSNEKLYGLTNRDVYSYGYPYKFSGYKQYRSDGSVAFYHKKDLYLHTTLPTYEGQSGSGAFLKNGQFIGIIITRDDHYEGNILPFTEDIAKWINEHAN</sequence>
<evidence type="ECO:0000256" key="2">
    <source>
        <dbReference type="ARBA" id="ARBA00022670"/>
    </source>
</evidence>
<proteinExistence type="inferred from homology"/>
<dbReference type="Pfam" id="PF13365">
    <property type="entry name" value="Trypsin_2"/>
    <property type="match status" value="1"/>
</dbReference>
<evidence type="ECO:0000256" key="3">
    <source>
        <dbReference type="ARBA" id="ARBA00022729"/>
    </source>
</evidence>
<evidence type="ECO:0000313" key="7">
    <source>
        <dbReference type="EMBL" id="PCF54334.1"/>
    </source>
</evidence>
<dbReference type="EMBL" id="MWUU01000014">
    <property type="protein sequence ID" value="PCF54334.1"/>
    <property type="molecule type" value="Genomic_DNA"/>
</dbReference>
<evidence type="ECO:0000256" key="6">
    <source>
        <dbReference type="RuleBase" id="RU004296"/>
    </source>
</evidence>
<comment type="caution">
    <text evidence="7">The sequence shown here is derived from an EMBL/GenBank/DDBJ whole genome shotgun (WGS) entry which is preliminary data.</text>
</comment>
<evidence type="ECO:0000256" key="5">
    <source>
        <dbReference type="ARBA" id="ARBA00022825"/>
    </source>
</evidence>
<dbReference type="GO" id="GO:0008236">
    <property type="term" value="F:serine-type peptidase activity"/>
    <property type="evidence" value="ECO:0007669"/>
    <property type="project" value="UniProtKB-KW"/>
</dbReference>
<protein>
    <recommendedName>
        <fullName evidence="6">Serine protease</fullName>
        <ecNumber evidence="6">3.4.21.-</ecNumber>
    </recommendedName>
</protein>